<dbReference type="EMBL" id="BMWG01000019">
    <property type="protein sequence ID" value="GGZ49725.1"/>
    <property type="molecule type" value="Genomic_DNA"/>
</dbReference>
<evidence type="ECO:0000256" key="1">
    <source>
        <dbReference type="SAM" id="MobiDB-lite"/>
    </source>
</evidence>
<dbReference type="AlphaFoldDB" id="A0A918V0P5"/>
<proteinExistence type="predicted"/>
<protein>
    <recommendedName>
        <fullName evidence="4">Tyr recombinase domain-containing protein</fullName>
    </recommendedName>
</protein>
<sequence>MSMRSAASPSAPATRLILALAAVHAARVGQITTLILDEVGLGNRRLSIAGRARPLDDLTLQLLLDWLDHRRSRWPATENLHLLINNQAANTTSRASNRWISAPMRGQGASLERLLFGWQLEEVMAKGPDPLYLAEVFGFGEKTAMHCADSARALLGAGRRTNARASAVAFCHSACHVCTKSKTAPAPCLATNDHRHQRVPGPLHEPSHGPGIPHRT</sequence>
<evidence type="ECO:0000313" key="3">
    <source>
        <dbReference type="Proteomes" id="UP000630936"/>
    </source>
</evidence>
<comment type="caution">
    <text evidence="2">The sequence shown here is derived from an EMBL/GenBank/DDBJ whole genome shotgun (WGS) entry which is preliminary data.</text>
</comment>
<reference evidence="2" key="1">
    <citation type="journal article" date="2014" name="Int. J. Syst. Evol. Microbiol.">
        <title>Complete genome sequence of Corynebacterium casei LMG S-19264T (=DSM 44701T), isolated from a smear-ripened cheese.</title>
        <authorList>
            <consortium name="US DOE Joint Genome Institute (JGI-PGF)"/>
            <person name="Walter F."/>
            <person name="Albersmeier A."/>
            <person name="Kalinowski J."/>
            <person name="Ruckert C."/>
        </authorList>
    </citation>
    <scope>NUCLEOTIDE SEQUENCE</scope>
    <source>
        <strain evidence="2">JCM 4988</strain>
    </source>
</reference>
<dbReference type="GO" id="GO:0003677">
    <property type="term" value="F:DNA binding"/>
    <property type="evidence" value="ECO:0007669"/>
    <property type="project" value="InterPro"/>
</dbReference>
<keyword evidence="3" id="KW-1185">Reference proteome</keyword>
<reference evidence="2" key="2">
    <citation type="submission" date="2020-09" db="EMBL/GenBank/DDBJ databases">
        <authorList>
            <person name="Sun Q."/>
            <person name="Ohkuma M."/>
        </authorList>
    </citation>
    <scope>NUCLEOTIDE SEQUENCE</scope>
    <source>
        <strain evidence="2">JCM 4988</strain>
    </source>
</reference>
<organism evidence="2 3">
    <name type="scientific">Streptomyces inusitatus</name>
    <dbReference type="NCBI Taxonomy" id="68221"/>
    <lineage>
        <taxon>Bacteria</taxon>
        <taxon>Bacillati</taxon>
        <taxon>Actinomycetota</taxon>
        <taxon>Actinomycetes</taxon>
        <taxon>Kitasatosporales</taxon>
        <taxon>Streptomycetaceae</taxon>
        <taxon>Streptomyces</taxon>
    </lineage>
</organism>
<name>A0A918V0P5_9ACTN</name>
<feature type="region of interest" description="Disordered" evidence="1">
    <location>
        <begin position="193"/>
        <end position="216"/>
    </location>
</feature>
<evidence type="ECO:0000313" key="2">
    <source>
        <dbReference type="EMBL" id="GGZ49725.1"/>
    </source>
</evidence>
<dbReference type="InterPro" id="IPR011010">
    <property type="entry name" value="DNA_brk_join_enz"/>
</dbReference>
<dbReference type="SUPFAM" id="SSF56349">
    <property type="entry name" value="DNA breaking-rejoining enzymes"/>
    <property type="match status" value="1"/>
</dbReference>
<accession>A0A918V0P5</accession>
<dbReference type="Proteomes" id="UP000630936">
    <property type="component" value="Unassembled WGS sequence"/>
</dbReference>
<evidence type="ECO:0008006" key="4">
    <source>
        <dbReference type="Google" id="ProtNLM"/>
    </source>
</evidence>
<gene>
    <name evidence="2" type="ORF">GCM10010387_50000</name>
</gene>